<keyword evidence="3" id="KW-0029">Amino-acid transport</keyword>
<dbReference type="GO" id="GO:0006865">
    <property type="term" value="P:amino acid transport"/>
    <property type="evidence" value="ECO:0007669"/>
    <property type="project" value="UniProtKB-KW"/>
</dbReference>
<accession>A0A1Y0EF32</accession>
<gene>
    <name evidence="6" type="primary">lpoA</name>
    <name evidence="6" type="ORF">LOKVESSMR4R_02764</name>
</gene>
<feature type="signal peptide" evidence="4">
    <location>
        <begin position="1"/>
        <end position="25"/>
    </location>
</feature>
<dbReference type="PANTHER" id="PTHR30483">
    <property type="entry name" value="LEUCINE-SPECIFIC-BINDING PROTEIN"/>
    <property type="match status" value="1"/>
</dbReference>
<keyword evidence="3" id="KW-0813">Transport</keyword>
<dbReference type="OrthoDB" id="7210494at2"/>
<dbReference type="AlphaFoldDB" id="A0A1Y0EF32"/>
<dbReference type="EMBL" id="CP021431">
    <property type="protein sequence ID" value="ARU02058.1"/>
    <property type="molecule type" value="Genomic_DNA"/>
</dbReference>
<evidence type="ECO:0000256" key="2">
    <source>
        <dbReference type="ARBA" id="ARBA00022729"/>
    </source>
</evidence>
<evidence type="ECO:0000256" key="1">
    <source>
        <dbReference type="ARBA" id="ARBA00010062"/>
    </source>
</evidence>
<dbReference type="SUPFAM" id="SSF53822">
    <property type="entry name" value="Periplasmic binding protein-like I"/>
    <property type="match status" value="1"/>
</dbReference>
<dbReference type="KEGG" id="lvs:LOKVESSMR4R_02764"/>
<keyword evidence="2 4" id="KW-0732">Signal</keyword>
<dbReference type="Gene3D" id="3.40.50.2300">
    <property type="match status" value="2"/>
</dbReference>
<keyword evidence="7" id="KW-1185">Reference proteome</keyword>
<proteinExistence type="inferred from homology"/>
<dbReference type="InterPro" id="IPR028082">
    <property type="entry name" value="Peripla_BP_I"/>
</dbReference>
<dbReference type="RefSeq" id="WP_087209435.1">
    <property type="nucleotide sequence ID" value="NZ_CP021431.1"/>
</dbReference>
<feature type="chain" id="PRO_5012665812" evidence="4">
    <location>
        <begin position="26"/>
        <end position="392"/>
    </location>
</feature>
<reference evidence="6 7" key="1">
    <citation type="submission" date="2017-05" db="EMBL/GenBank/DDBJ databases">
        <title>Genome Sequence of Loktanella vestfoldensis Strain SMR4r Isolated from a Culture of the Diatom Skeletonema marinoi.</title>
        <authorList>
            <person name="Topel M."/>
            <person name="Pinder M.I.M."/>
            <person name="Johansson O.N."/>
            <person name="Kourtchenko O."/>
            <person name="Godhe A."/>
            <person name="Clarke A.K."/>
        </authorList>
    </citation>
    <scope>NUCLEOTIDE SEQUENCE [LARGE SCALE GENOMIC DNA]</scope>
    <source>
        <strain evidence="6 7">SMR4r</strain>
    </source>
</reference>
<evidence type="ECO:0000256" key="4">
    <source>
        <dbReference type="SAM" id="SignalP"/>
    </source>
</evidence>
<dbReference type="InterPro" id="IPR051010">
    <property type="entry name" value="BCAA_transport"/>
</dbReference>
<feature type="domain" description="Leucine-binding protein" evidence="5">
    <location>
        <begin position="47"/>
        <end position="374"/>
    </location>
</feature>
<dbReference type="STRING" id="1122181.GCA_000382265_01326"/>
<organism evidence="6 7">
    <name type="scientific">Yoonia vestfoldensis</name>
    <dbReference type="NCBI Taxonomy" id="245188"/>
    <lineage>
        <taxon>Bacteria</taxon>
        <taxon>Pseudomonadati</taxon>
        <taxon>Pseudomonadota</taxon>
        <taxon>Alphaproteobacteria</taxon>
        <taxon>Rhodobacterales</taxon>
        <taxon>Paracoccaceae</taxon>
        <taxon>Yoonia</taxon>
    </lineage>
</organism>
<name>A0A1Y0EF32_9RHOB</name>
<dbReference type="Pfam" id="PF13458">
    <property type="entry name" value="Peripla_BP_6"/>
    <property type="match status" value="1"/>
</dbReference>
<dbReference type="CDD" id="cd06339">
    <property type="entry name" value="PBP1_YraM_LppC_lipoprotein-like"/>
    <property type="match status" value="1"/>
</dbReference>
<dbReference type="PROSITE" id="PS51257">
    <property type="entry name" value="PROKAR_LIPOPROTEIN"/>
    <property type="match status" value="1"/>
</dbReference>
<evidence type="ECO:0000313" key="6">
    <source>
        <dbReference type="EMBL" id="ARU02058.1"/>
    </source>
</evidence>
<evidence type="ECO:0000256" key="3">
    <source>
        <dbReference type="ARBA" id="ARBA00022970"/>
    </source>
</evidence>
<dbReference type="PANTHER" id="PTHR30483:SF6">
    <property type="entry name" value="PERIPLASMIC BINDING PROTEIN OF ABC TRANSPORTER FOR NATURAL AMINO ACIDS"/>
    <property type="match status" value="1"/>
</dbReference>
<comment type="similarity">
    <text evidence="1">Belongs to the leucine-binding protein family.</text>
</comment>
<dbReference type="InterPro" id="IPR028081">
    <property type="entry name" value="Leu-bd"/>
</dbReference>
<evidence type="ECO:0000313" key="7">
    <source>
        <dbReference type="Proteomes" id="UP000195273"/>
    </source>
</evidence>
<protein>
    <submittedName>
        <fullName evidence="6">Penicillin-binding protein activator LpoA</fullName>
    </submittedName>
</protein>
<dbReference type="Proteomes" id="UP000195273">
    <property type="component" value="Chromosome"/>
</dbReference>
<sequence length="392" mass="40020">MVAAFRQGCKPVARVFAFLSLLWLAACGPALQTGTTGGLSLGAARSVQVALLVPGGSGEGSDAFLAQNFENAARMAIADLNGARIDLRVYNTATDAAQAAVVARMAVDDGAQIILGPLFAEAANAVGVAVANSNVNVLAFSNNSSIAGGNVFILGQTFDDTARRLVQYANGQGIERFMIAYGQDIGGEMGRDAIAAAVRQTGSQVVAAEAYPLSQAGIFAATRQLVSTAQASDAQAIFTTAGANADLPIIATGLPEAGLDATQTRLIGLTRWDAVPQLLALPGVQGGLFAMPDQGPATLFQDRYAATYGSQPHPLAGLAYDGIAAVGALIATGDGALTRAALTSPQGFRGTSGVFRLLPNGQNERGLAVATIQQNQVIILEQAPRNFGAAGF</sequence>
<evidence type="ECO:0000259" key="5">
    <source>
        <dbReference type="Pfam" id="PF13458"/>
    </source>
</evidence>